<comment type="caution">
    <text evidence="2">The sequence shown here is derived from an EMBL/GenBank/DDBJ whole genome shotgun (WGS) entry which is preliminary data.</text>
</comment>
<evidence type="ECO:0000313" key="3">
    <source>
        <dbReference type="Proteomes" id="UP000523000"/>
    </source>
</evidence>
<dbReference type="RefSeq" id="WP_183509522.1">
    <property type="nucleotide sequence ID" value="NZ_BAABGK010000112.1"/>
</dbReference>
<dbReference type="AlphaFoldDB" id="A0A839QDA2"/>
<dbReference type="EMBL" id="JACHVS010000001">
    <property type="protein sequence ID" value="MBB2994148.1"/>
    <property type="molecule type" value="Genomic_DNA"/>
</dbReference>
<dbReference type="CDD" id="cd01836">
    <property type="entry name" value="FeeA_FeeB_like"/>
    <property type="match status" value="1"/>
</dbReference>
<dbReference type="PANTHER" id="PTHR30383">
    <property type="entry name" value="THIOESTERASE 1/PROTEASE 1/LYSOPHOSPHOLIPASE L1"/>
    <property type="match status" value="1"/>
</dbReference>
<organism evidence="2 3">
    <name type="scientific">Paeniglutamicibacter cryotolerans</name>
    <dbReference type="NCBI Taxonomy" id="670079"/>
    <lineage>
        <taxon>Bacteria</taxon>
        <taxon>Bacillati</taxon>
        <taxon>Actinomycetota</taxon>
        <taxon>Actinomycetes</taxon>
        <taxon>Micrococcales</taxon>
        <taxon>Micrococcaceae</taxon>
        <taxon>Paeniglutamicibacter</taxon>
    </lineage>
</organism>
<dbReference type="InterPro" id="IPR051532">
    <property type="entry name" value="Ester_Hydrolysis_Enzymes"/>
</dbReference>
<accession>A0A839QDA2</accession>
<dbReference type="SUPFAM" id="SSF52266">
    <property type="entry name" value="SGNH hydrolase"/>
    <property type="match status" value="1"/>
</dbReference>
<dbReference type="Proteomes" id="UP000523000">
    <property type="component" value="Unassembled WGS sequence"/>
</dbReference>
<proteinExistence type="predicted"/>
<sequence>MTTFPTTEMMRNGWLDAVQAAPAYFQGRHVKKVVPLLGEAAGPKRGVADAAGTGGVPLRLLVIGESTVAGTGAPTHDVALTGQLAMGLSTRRSRPVAWEAEGSNGATMERIRREVLGLIQEHDPDIVFLAAGANDAMIGRLPGHWGRDLRLVIDVFIEPVRSREIVVAGVPPFRNFPALPVPLNEFLERRARRLDAVSARICAELGIGFVGFAGDPPLGDDFYASDHFHPSVAGYGHWASFLLDELERDRH</sequence>
<dbReference type="PANTHER" id="PTHR30383:SF24">
    <property type="entry name" value="THIOESTERASE 1_PROTEASE 1_LYSOPHOSPHOLIPASE L1"/>
    <property type="match status" value="1"/>
</dbReference>
<dbReference type="InterPro" id="IPR036514">
    <property type="entry name" value="SGNH_hydro_sf"/>
</dbReference>
<name>A0A839QDA2_9MICC</name>
<evidence type="ECO:0000259" key="1">
    <source>
        <dbReference type="Pfam" id="PF13472"/>
    </source>
</evidence>
<dbReference type="Gene3D" id="3.40.50.1110">
    <property type="entry name" value="SGNH hydrolase"/>
    <property type="match status" value="1"/>
</dbReference>
<gene>
    <name evidence="2" type="ORF">E9229_000339</name>
</gene>
<protein>
    <submittedName>
        <fullName evidence="2">Lysophospholipase L1-like esterase</fullName>
    </submittedName>
</protein>
<dbReference type="InterPro" id="IPR013830">
    <property type="entry name" value="SGNH_hydro"/>
</dbReference>
<keyword evidence="3" id="KW-1185">Reference proteome</keyword>
<dbReference type="GO" id="GO:0004622">
    <property type="term" value="F:phosphatidylcholine lysophospholipase activity"/>
    <property type="evidence" value="ECO:0007669"/>
    <property type="project" value="TreeGrafter"/>
</dbReference>
<reference evidence="2 3" key="1">
    <citation type="submission" date="2020-08" db="EMBL/GenBank/DDBJ databases">
        <title>Sequencing the genomes of 1000 actinobacteria strains.</title>
        <authorList>
            <person name="Klenk H.-P."/>
        </authorList>
    </citation>
    <scope>NUCLEOTIDE SEQUENCE [LARGE SCALE GENOMIC DNA]</scope>
    <source>
        <strain evidence="2 3">DSM 22826</strain>
    </source>
</reference>
<evidence type="ECO:0000313" key="2">
    <source>
        <dbReference type="EMBL" id="MBB2994148.1"/>
    </source>
</evidence>
<dbReference type="Pfam" id="PF13472">
    <property type="entry name" value="Lipase_GDSL_2"/>
    <property type="match status" value="1"/>
</dbReference>
<feature type="domain" description="SGNH hydrolase-type esterase" evidence="1">
    <location>
        <begin position="62"/>
        <end position="235"/>
    </location>
</feature>